<evidence type="ECO:0000313" key="2">
    <source>
        <dbReference type="Proteomes" id="UP000274131"/>
    </source>
</evidence>
<protein>
    <submittedName>
        <fullName evidence="3">DUF3850 domain-containing protein</fullName>
    </submittedName>
</protein>
<dbReference type="Proteomes" id="UP000274131">
    <property type="component" value="Unassembled WGS sequence"/>
</dbReference>
<organism evidence="3">
    <name type="scientific">Enterobius vermicularis</name>
    <name type="common">Human pinworm</name>
    <dbReference type="NCBI Taxonomy" id="51028"/>
    <lineage>
        <taxon>Eukaryota</taxon>
        <taxon>Metazoa</taxon>
        <taxon>Ecdysozoa</taxon>
        <taxon>Nematoda</taxon>
        <taxon>Chromadorea</taxon>
        <taxon>Rhabditida</taxon>
        <taxon>Spirurina</taxon>
        <taxon>Oxyuridomorpha</taxon>
        <taxon>Oxyuroidea</taxon>
        <taxon>Oxyuridae</taxon>
        <taxon>Enterobius</taxon>
    </lineage>
</organism>
<name>A0A0N4V8L7_ENTVE</name>
<dbReference type="AlphaFoldDB" id="A0A0N4V8L7"/>
<gene>
    <name evidence="1" type="ORF">EVEC_LOCUS6277</name>
</gene>
<sequence>MEITLVVSPITTMGLAGPKGVFEERIFLPSMPQVGDTVQAEVIKLEQGRMEFGVMWQNQEVKYYLPHELKDIETTGHALEEHRLWVRCVRNSNINIGTIPQKLKNLNEDLLAKDRNNELALAAKLKF</sequence>
<proteinExistence type="predicted"/>
<reference evidence="3" key="1">
    <citation type="submission" date="2017-02" db="UniProtKB">
        <authorList>
            <consortium name="WormBaseParasite"/>
        </authorList>
    </citation>
    <scope>IDENTIFICATION</scope>
</reference>
<evidence type="ECO:0000313" key="1">
    <source>
        <dbReference type="EMBL" id="VDD91526.1"/>
    </source>
</evidence>
<dbReference type="EMBL" id="UXUI01008452">
    <property type="protein sequence ID" value="VDD91526.1"/>
    <property type="molecule type" value="Genomic_DNA"/>
</dbReference>
<accession>A0A0N4V8L7</accession>
<evidence type="ECO:0000313" key="3">
    <source>
        <dbReference type="WBParaSite" id="EVEC_0000672901-mRNA-1"/>
    </source>
</evidence>
<reference evidence="1 2" key="2">
    <citation type="submission" date="2018-10" db="EMBL/GenBank/DDBJ databases">
        <authorList>
            <consortium name="Pathogen Informatics"/>
        </authorList>
    </citation>
    <scope>NUCLEOTIDE SEQUENCE [LARGE SCALE GENOMIC DNA]</scope>
</reference>
<dbReference type="WBParaSite" id="EVEC_0000672901-mRNA-1">
    <property type="protein sequence ID" value="EVEC_0000672901-mRNA-1"/>
    <property type="gene ID" value="EVEC_0000672901"/>
</dbReference>
<keyword evidence="2" id="KW-1185">Reference proteome</keyword>